<evidence type="ECO:0000259" key="4">
    <source>
        <dbReference type="PROSITE" id="PS50851"/>
    </source>
</evidence>
<name>A0A519BEU1_ACIG2</name>
<dbReference type="Gene3D" id="2.40.50.180">
    <property type="entry name" value="CheA-289, Domain 4"/>
    <property type="match status" value="1"/>
</dbReference>
<feature type="modified residue" description="4-aspartylphosphate" evidence="1">
    <location>
        <position position="304"/>
    </location>
</feature>
<dbReference type="InterPro" id="IPR001789">
    <property type="entry name" value="Sig_transdc_resp-reg_receiver"/>
</dbReference>
<dbReference type="PROSITE" id="PS50110">
    <property type="entry name" value="RESPONSE_REGULATORY"/>
    <property type="match status" value="1"/>
</dbReference>
<feature type="compositionally biased region" description="Polar residues" evidence="2">
    <location>
        <begin position="58"/>
        <end position="73"/>
    </location>
</feature>
<dbReference type="GO" id="GO:0006935">
    <property type="term" value="P:chemotaxis"/>
    <property type="evidence" value="ECO:0007669"/>
    <property type="project" value="InterPro"/>
</dbReference>
<dbReference type="PANTHER" id="PTHR47233:SF3">
    <property type="entry name" value="CHEMOTAXIS PROTEIN CHEV"/>
    <property type="match status" value="1"/>
</dbReference>
<evidence type="ECO:0000256" key="1">
    <source>
        <dbReference type="PROSITE-ProRule" id="PRU00169"/>
    </source>
</evidence>
<dbReference type="SMART" id="SM00448">
    <property type="entry name" value="REC"/>
    <property type="match status" value="1"/>
</dbReference>
<evidence type="ECO:0000313" key="5">
    <source>
        <dbReference type="EMBL" id="RZD15783.1"/>
    </source>
</evidence>
<dbReference type="SMART" id="SM00260">
    <property type="entry name" value="CheW"/>
    <property type="match status" value="1"/>
</dbReference>
<dbReference type="InterPro" id="IPR036061">
    <property type="entry name" value="CheW-like_dom_sf"/>
</dbReference>
<gene>
    <name evidence="5" type="ORF">EVJ46_09695</name>
</gene>
<dbReference type="InterPro" id="IPR011006">
    <property type="entry name" value="CheY-like_superfamily"/>
</dbReference>
<dbReference type="Gene3D" id="3.40.50.2300">
    <property type="match status" value="1"/>
</dbReference>
<feature type="domain" description="CheW-like" evidence="4">
    <location>
        <begin position="85"/>
        <end position="233"/>
    </location>
</feature>
<protein>
    <submittedName>
        <fullName evidence="5">Chemotaxis signal transduction protein CheV</fullName>
    </submittedName>
</protein>
<comment type="caution">
    <text evidence="5">The sequence shown here is derived from an EMBL/GenBank/DDBJ whole genome shotgun (WGS) entry which is preliminary data.</text>
</comment>
<dbReference type="AlphaFoldDB" id="A0A519BEU1"/>
<dbReference type="Pfam" id="PF00072">
    <property type="entry name" value="Response_reg"/>
    <property type="match status" value="1"/>
</dbReference>
<evidence type="ECO:0000256" key="2">
    <source>
        <dbReference type="SAM" id="MobiDB-lite"/>
    </source>
</evidence>
<reference evidence="5 6" key="1">
    <citation type="journal article" date="2019" name="ISME J.">
        <title>Insights into ecological role of a new deltaproteobacterial order Candidatus Acidulodesulfobacterales by metagenomics and metatranscriptomics.</title>
        <authorList>
            <person name="Tan S."/>
            <person name="Liu J."/>
            <person name="Fang Y."/>
            <person name="Hedlund B.P."/>
            <person name="Lian Z.H."/>
            <person name="Huang L.Y."/>
            <person name="Li J.T."/>
            <person name="Huang L.N."/>
            <person name="Li W.J."/>
            <person name="Jiang H.C."/>
            <person name="Dong H.L."/>
            <person name="Shu W.S."/>
        </authorList>
    </citation>
    <scope>NUCLEOTIDE SEQUENCE [LARGE SCALE GENOMIC DNA]</scope>
    <source>
        <strain evidence="5">AP2</strain>
    </source>
</reference>
<proteinExistence type="predicted"/>
<dbReference type="EMBL" id="SGBC01000004">
    <property type="protein sequence ID" value="RZD15783.1"/>
    <property type="molecule type" value="Genomic_DNA"/>
</dbReference>
<feature type="region of interest" description="Disordered" evidence="2">
    <location>
        <begin position="54"/>
        <end position="80"/>
    </location>
</feature>
<dbReference type="Gene3D" id="2.30.30.40">
    <property type="entry name" value="SH3 Domains"/>
    <property type="match status" value="1"/>
</dbReference>
<organism evidence="5 6">
    <name type="scientific">Acididesulfobacter guangdongensis</name>
    <dbReference type="NCBI Taxonomy" id="2597225"/>
    <lineage>
        <taxon>Bacteria</taxon>
        <taxon>Deltaproteobacteria</taxon>
        <taxon>Candidatus Acidulodesulfobacterales</taxon>
        <taxon>Candidatus Acididesulfobacter</taxon>
    </lineage>
</organism>
<dbReference type="Proteomes" id="UP000316562">
    <property type="component" value="Unassembled WGS sequence"/>
</dbReference>
<accession>A0A519BEU1</accession>
<evidence type="ECO:0000259" key="3">
    <source>
        <dbReference type="PROSITE" id="PS50110"/>
    </source>
</evidence>
<keyword evidence="1" id="KW-0597">Phosphoprotein</keyword>
<dbReference type="InterPro" id="IPR002545">
    <property type="entry name" value="CheW-lke_dom"/>
</dbReference>
<sequence>MGINIPKETPVNAGQNILEVGQNKMELVDFRLFSINEQPNAVFDKIISNKSKAGLSDLSDSSRNDGSSEQQGLASDKSGYSRESSLKLSLEEYGDEINEGIYGINVAKVIEIIKMPEDISEVPNSNEFIEGMFNLRGFVVPLVNLPKWMGLAEPENLKKKNFKVIITEFNKVKVGFIVHETTRIRRVSWVDINKTELSSVSQEDSKVTGIIKIENDDLLLLLDFESIVDELGFYKKEIGEIDAEKKEIASDINVLIIDDSSTARKMVNNALLKEGFKTIMAENGKEALDVVYSGKYNINAIICDVEMPVMDGYTFTKTMKADDKYRDIPIIMHTSLSGTENESKGKSSGADLYIVKFDPVEFNKAIKTVLKLD</sequence>
<evidence type="ECO:0000313" key="6">
    <source>
        <dbReference type="Proteomes" id="UP000316562"/>
    </source>
</evidence>
<dbReference type="PROSITE" id="PS50851">
    <property type="entry name" value="CHEW"/>
    <property type="match status" value="1"/>
</dbReference>
<dbReference type="PANTHER" id="PTHR47233">
    <property type="entry name" value="CHEMOTAXIS PROTEIN CHEV"/>
    <property type="match status" value="1"/>
</dbReference>
<dbReference type="Pfam" id="PF01584">
    <property type="entry name" value="CheW"/>
    <property type="match status" value="1"/>
</dbReference>
<dbReference type="SUPFAM" id="SSF50341">
    <property type="entry name" value="CheW-like"/>
    <property type="match status" value="1"/>
</dbReference>
<feature type="domain" description="Response regulatory" evidence="3">
    <location>
        <begin position="253"/>
        <end position="371"/>
    </location>
</feature>
<dbReference type="GO" id="GO:0000160">
    <property type="term" value="P:phosphorelay signal transduction system"/>
    <property type="evidence" value="ECO:0007669"/>
    <property type="project" value="InterPro"/>
</dbReference>
<dbReference type="SUPFAM" id="SSF52172">
    <property type="entry name" value="CheY-like"/>
    <property type="match status" value="1"/>
</dbReference>